<dbReference type="InterPro" id="IPR053167">
    <property type="entry name" value="Spore_coat_component"/>
</dbReference>
<feature type="domain" description="Spore coat protein U/FanG" evidence="2">
    <location>
        <begin position="15"/>
        <end position="163"/>
    </location>
</feature>
<gene>
    <name evidence="3" type="ORF">DY262_04160</name>
</gene>
<keyword evidence="4" id="KW-1185">Reference proteome</keyword>
<protein>
    <submittedName>
        <fullName evidence="3">SCPU domain-containing protein</fullName>
    </submittedName>
</protein>
<dbReference type="AlphaFoldDB" id="A0A372EMU1"/>
<feature type="chain" id="PRO_5016770978" evidence="1">
    <location>
        <begin position="26"/>
        <end position="166"/>
    </location>
</feature>
<comment type="caution">
    <text evidence="3">The sequence shown here is derived from an EMBL/GenBank/DDBJ whole genome shotgun (WGS) entry which is preliminary data.</text>
</comment>
<dbReference type="InterPro" id="IPR007893">
    <property type="entry name" value="Spore_coat_U/FanG"/>
</dbReference>
<organism evidence="3 4">
    <name type="scientific">Hydrogenophaga borbori</name>
    <dbReference type="NCBI Taxonomy" id="2294117"/>
    <lineage>
        <taxon>Bacteria</taxon>
        <taxon>Pseudomonadati</taxon>
        <taxon>Pseudomonadota</taxon>
        <taxon>Betaproteobacteria</taxon>
        <taxon>Burkholderiales</taxon>
        <taxon>Comamonadaceae</taxon>
        <taxon>Hydrogenophaga</taxon>
    </lineage>
</organism>
<dbReference type="PANTHER" id="PTHR37089:SF3">
    <property type="entry name" value="EXPORTED PROTEIN"/>
    <property type="match status" value="1"/>
</dbReference>
<dbReference type="PANTHER" id="PTHR37089">
    <property type="entry name" value="PROTEIN U-RELATED"/>
    <property type="match status" value="1"/>
</dbReference>
<evidence type="ECO:0000313" key="4">
    <source>
        <dbReference type="Proteomes" id="UP000261931"/>
    </source>
</evidence>
<dbReference type="Pfam" id="PF05229">
    <property type="entry name" value="SCPU"/>
    <property type="match status" value="1"/>
</dbReference>
<sequence>MNTKPLLRALLLLLTALLCGTAARAQSCSVSATALAFGNYTSPGGARADSSAAVLVTCTPQYLLLACKSSYTLSLSVGDHASGAQRQLAAGAGRLAYGLFSDSLRQQPWGDGGASGPTTGGTITTSLLNLVCLPGSKSHTVYGRLPANQSVPAGSYSDSVVLTVTY</sequence>
<evidence type="ECO:0000259" key="2">
    <source>
        <dbReference type="Pfam" id="PF05229"/>
    </source>
</evidence>
<evidence type="ECO:0000313" key="3">
    <source>
        <dbReference type="EMBL" id="RFP80979.1"/>
    </source>
</evidence>
<accession>A0A372EMU1</accession>
<reference evidence="3 4" key="1">
    <citation type="submission" date="2018-08" db="EMBL/GenBank/DDBJ databases">
        <title>Hydrogenophaga sp. LA-38 isolated from sludge.</title>
        <authorList>
            <person name="Im W.-T."/>
        </authorList>
    </citation>
    <scope>NUCLEOTIDE SEQUENCE [LARGE SCALE GENOMIC DNA]</scope>
    <source>
        <strain evidence="3 4">LA-38</strain>
    </source>
</reference>
<dbReference type="EMBL" id="QVLS01000002">
    <property type="protein sequence ID" value="RFP80979.1"/>
    <property type="molecule type" value="Genomic_DNA"/>
</dbReference>
<proteinExistence type="predicted"/>
<feature type="signal peptide" evidence="1">
    <location>
        <begin position="1"/>
        <end position="25"/>
    </location>
</feature>
<dbReference type="SMART" id="SM00972">
    <property type="entry name" value="SCPU"/>
    <property type="match status" value="1"/>
</dbReference>
<evidence type="ECO:0000256" key="1">
    <source>
        <dbReference type="SAM" id="SignalP"/>
    </source>
</evidence>
<name>A0A372EMU1_9BURK</name>
<dbReference type="Proteomes" id="UP000261931">
    <property type="component" value="Unassembled WGS sequence"/>
</dbReference>
<keyword evidence="1" id="KW-0732">Signal</keyword>
<dbReference type="RefSeq" id="WP_116957718.1">
    <property type="nucleotide sequence ID" value="NZ_QVLS01000002.1"/>
</dbReference>